<dbReference type="AlphaFoldDB" id="A0A1G8EX53"/>
<accession>A0A1G8EX53</accession>
<keyword evidence="2" id="KW-1185">Reference proteome</keyword>
<gene>
    <name evidence="1" type="ORF">SAMN05421818_1139</name>
</gene>
<organism evidence="1 2">
    <name type="scientific">Myroides phaeus</name>
    <dbReference type="NCBI Taxonomy" id="702745"/>
    <lineage>
        <taxon>Bacteria</taxon>
        <taxon>Pseudomonadati</taxon>
        <taxon>Bacteroidota</taxon>
        <taxon>Flavobacteriia</taxon>
        <taxon>Flavobacteriales</taxon>
        <taxon>Flavobacteriaceae</taxon>
        <taxon>Myroides</taxon>
    </lineage>
</organism>
<evidence type="ECO:0000313" key="2">
    <source>
        <dbReference type="Proteomes" id="UP000243588"/>
    </source>
</evidence>
<dbReference type="RefSeq" id="WP_245722964.1">
    <property type="nucleotide sequence ID" value="NZ_FNDQ01000013.1"/>
</dbReference>
<proteinExistence type="predicted"/>
<sequence length="48" mass="5874">MMDSKEILKLILPEYLVEHFNITKVEELNSRLDIYFEEKKRLWSSTSR</sequence>
<evidence type="ECO:0000313" key="1">
    <source>
        <dbReference type="EMBL" id="SDH74424.1"/>
    </source>
</evidence>
<protein>
    <submittedName>
        <fullName evidence="1">Uncharacterized protein</fullName>
    </submittedName>
</protein>
<reference evidence="2" key="1">
    <citation type="submission" date="2016-10" db="EMBL/GenBank/DDBJ databases">
        <authorList>
            <person name="Varghese N."/>
            <person name="Submissions S."/>
        </authorList>
    </citation>
    <scope>NUCLEOTIDE SEQUENCE [LARGE SCALE GENOMIC DNA]</scope>
    <source>
        <strain evidence="2">DSM 23313</strain>
    </source>
</reference>
<dbReference type="Proteomes" id="UP000243588">
    <property type="component" value="Unassembled WGS sequence"/>
</dbReference>
<name>A0A1G8EX53_9FLAO</name>
<dbReference type="EMBL" id="FNDQ01000013">
    <property type="protein sequence ID" value="SDH74424.1"/>
    <property type="molecule type" value="Genomic_DNA"/>
</dbReference>